<name>A0ABW3Y6U3_9FLAO</name>
<dbReference type="EMBL" id="JBHTMY010000004">
    <property type="protein sequence ID" value="MFD1316826.1"/>
    <property type="molecule type" value="Genomic_DNA"/>
</dbReference>
<dbReference type="Proteomes" id="UP001597201">
    <property type="component" value="Unassembled WGS sequence"/>
</dbReference>
<proteinExistence type="predicted"/>
<sequence>MKPLKIIAGLSIIALFSACESDSLDLSESKNQELLNKKESLKTESADVNGCETAFAKFIDICEFDGYVFASNSNSNPEGYPTLDLSPGRWGWAANIAPGWWQEKFELWAGAGKNDTSKGVHVGNVIVRSVSATGLLRVTYNIFPDYTMSELHIYANDLKPTTIAPGQFGFTKVFSPGTDSFTYDFNVKDTDGDGVWVIAHAVICSN</sequence>
<gene>
    <name evidence="1" type="ORF">ACFQ39_14465</name>
</gene>
<evidence type="ECO:0000313" key="2">
    <source>
        <dbReference type="Proteomes" id="UP001597201"/>
    </source>
</evidence>
<keyword evidence="2" id="KW-1185">Reference proteome</keyword>
<reference evidence="2" key="1">
    <citation type="journal article" date="2019" name="Int. J. Syst. Evol. Microbiol.">
        <title>The Global Catalogue of Microorganisms (GCM) 10K type strain sequencing project: providing services to taxonomists for standard genome sequencing and annotation.</title>
        <authorList>
            <consortium name="The Broad Institute Genomics Platform"/>
            <consortium name="The Broad Institute Genome Sequencing Center for Infectious Disease"/>
            <person name="Wu L."/>
            <person name="Ma J."/>
        </authorList>
    </citation>
    <scope>NUCLEOTIDE SEQUENCE [LARGE SCALE GENOMIC DNA]</scope>
    <source>
        <strain evidence="2">CCUG 61485</strain>
    </source>
</reference>
<accession>A0ABW3Y6U3</accession>
<protein>
    <recommendedName>
        <fullName evidence="3">Lipoprotein</fullName>
    </recommendedName>
</protein>
<organism evidence="1 2">
    <name type="scientific">Namhaeicola litoreus</name>
    <dbReference type="NCBI Taxonomy" id="1052145"/>
    <lineage>
        <taxon>Bacteria</taxon>
        <taxon>Pseudomonadati</taxon>
        <taxon>Bacteroidota</taxon>
        <taxon>Flavobacteriia</taxon>
        <taxon>Flavobacteriales</taxon>
        <taxon>Flavobacteriaceae</taxon>
        <taxon>Namhaeicola</taxon>
    </lineage>
</organism>
<evidence type="ECO:0000313" key="1">
    <source>
        <dbReference type="EMBL" id="MFD1316826.1"/>
    </source>
</evidence>
<dbReference type="PROSITE" id="PS51257">
    <property type="entry name" value="PROKAR_LIPOPROTEIN"/>
    <property type="match status" value="1"/>
</dbReference>
<evidence type="ECO:0008006" key="3">
    <source>
        <dbReference type="Google" id="ProtNLM"/>
    </source>
</evidence>
<dbReference type="RefSeq" id="WP_377180251.1">
    <property type="nucleotide sequence ID" value="NZ_JBHTMY010000004.1"/>
</dbReference>
<comment type="caution">
    <text evidence="1">The sequence shown here is derived from an EMBL/GenBank/DDBJ whole genome shotgun (WGS) entry which is preliminary data.</text>
</comment>